<evidence type="ECO:0000256" key="7">
    <source>
        <dbReference type="ARBA" id="ARBA00022840"/>
    </source>
</evidence>
<accession>A0A7X2PC39</accession>
<proteinExistence type="predicted"/>
<dbReference type="GO" id="GO:0016887">
    <property type="term" value="F:ATP hydrolysis activity"/>
    <property type="evidence" value="ECO:0007669"/>
    <property type="project" value="InterPro"/>
</dbReference>
<evidence type="ECO:0000256" key="5">
    <source>
        <dbReference type="ARBA" id="ARBA00022737"/>
    </source>
</evidence>
<feature type="domain" description="ABC transporter" evidence="10">
    <location>
        <begin position="240"/>
        <end position="493"/>
    </location>
</feature>
<keyword evidence="2" id="KW-0813">Transport</keyword>
<keyword evidence="8" id="KW-1278">Translocase</keyword>
<evidence type="ECO:0000256" key="3">
    <source>
        <dbReference type="ARBA" id="ARBA00022475"/>
    </source>
</evidence>
<dbReference type="SMART" id="SM00382">
    <property type="entry name" value="AAA"/>
    <property type="match status" value="2"/>
</dbReference>
<keyword evidence="12" id="KW-1185">Reference proteome</keyword>
<name>A0A7X2PC39_9SPIO</name>
<dbReference type="InterPro" id="IPR003593">
    <property type="entry name" value="AAA+_ATPase"/>
</dbReference>
<dbReference type="InterPro" id="IPR003439">
    <property type="entry name" value="ABC_transporter-like_ATP-bd"/>
</dbReference>
<keyword evidence="5" id="KW-0677">Repeat</keyword>
<evidence type="ECO:0000256" key="4">
    <source>
        <dbReference type="ARBA" id="ARBA00022597"/>
    </source>
</evidence>
<evidence type="ECO:0000256" key="2">
    <source>
        <dbReference type="ARBA" id="ARBA00022448"/>
    </source>
</evidence>
<dbReference type="Pfam" id="PF00005">
    <property type="entry name" value="ABC_tran"/>
    <property type="match status" value="2"/>
</dbReference>
<keyword evidence="6" id="KW-0547">Nucleotide-binding</keyword>
<keyword evidence="3" id="KW-1003">Cell membrane</keyword>
<keyword evidence="9" id="KW-0472">Membrane</keyword>
<dbReference type="PANTHER" id="PTHR43790:SF3">
    <property type="entry name" value="D-ALLOSE IMPORT ATP-BINDING PROTEIN ALSA-RELATED"/>
    <property type="match status" value="1"/>
</dbReference>
<organism evidence="11 12">
    <name type="scientific">Bullifex porci</name>
    <dbReference type="NCBI Taxonomy" id="2606638"/>
    <lineage>
        <taxon>Bacteria</taxon>
        <taxon>Pseudomonadati</taxon>
        <taxon>Spirochaetota</taxon>
        <taxon>Spirochaetia</taxon>
        <taxon>Spirochaetales</taxon>
        <taxon>Spirochaetaceae</taxon>
        <taxon>Bullifex</taxon>
    </lineage>
</organism>
<gene>
    <name evidence="11" type="ORF">FYJ80_05130</name>
</gene>
<dbReference type="InterPro" id="IPR050107">
    <property type="entry name" value="ABC_carbohydrate_import_ATPase"/>
</dbReference>
<dbReference type="FunFam" id="3.40.50.300:FF:000127">
    <property type="entry name" value="Ribose import ATP-binding protein RbsA"/>
    <property type="match status" value="1"/>
</dbReference>
<comment type="subcellular location">
    <subcellularLocation>
        <location evidence="1">Cell membrane</location>
        <topology evidence="1">Peripheral membrane protein</topology>
    </subcellularLocation>
</comment>
<dbReference type="CDD" id="cd03216">
    <property type="entry name" value="ABC_Carb_Monos_I"/>
    <property type="match status" value="1"/>
</dbReference>
<dbReference type="Proteomes" id="UP000460549">
    <property type="component" value="Unassembled WGS sequence"/>
</dbReference>
<evidence type="ECO:0000256" key="1">
    <source>
        <dbReference type="ARBA" id="ARBA00004202"/>
    </source>
</evidence>
<evidence type="ECO:0000313" key="11">
    <source>
        <dbReference type="EMBL" id="MSU06159.1"/>
    </source>
</evidence>
<dbReference type="GO" id="GO:0005886">
    <property type="term" value="C:plasma membrane"/>
    <property type="evidence" value="ECO:0007669"/>
    <property type="project" value="UniProtKB-SubCell"/>
</dbReference>
<dbReference type="InterPro" id="IPR017871">
    <property type="entry name" value="ABC_transporter-like_CS"/>
</dbReference>
<feature type="domain" description="ABC transporter" evidence="10">
    <location>
        <begin position="5"/>
        <end position="241"/>
    </location>
</feature>
<dbReference type="PANTHER" id="PTHR43790">
    <property type="entry name" value="CARBOHYDRATE TRANSPORT ATP-BINDING PROTEIN MG119-RELATED"/>
    <property type="match status" value="1"/>
</dbReference>
<dbReference type="SUPFAM" id="SSF52540">
    <property type="entry name" value="P-loop containing nucleoside triphosphate hydrolases"/>
    <property type="match status" value="2"/>
</dbReference>
<comment type="caution">
    <text evidence="11">The sequence shown here is derived from an EMBL/GenBank/DDBJ whole genome shotgun (WGS) entry which is preliminary data.</text>
</comment>
<sequence>MAKILEMTHISKAFGGSKALSDVHFDMLEGEVHALLGENGAGKSTLMNILTGVLTADSGKIVFLGKEYSAPTIKEMEKAGIAFVHQELNVINDLTVADNIFLTKEIKNKFGLIDDKEQVRKTRELFESLGVDMNPNQMVSELKTSEKQLLEICKALYCDAKLLILDEPTTALSTDEVEHLFSILRRLKSEGKSFIFISHKMPEIFAIADRYTVFRNGQYISSGFIKDVDAQKLTSDMVGVNYVDADYYQERPLGEEIIKLHNFSGHGFSKINLSVKRGEIVAFTGLAGSGASELMQTMFGVLPIEGGYIEVNKKKVTGRIGSFMKHKVSMLPANRKENSVIPDLSILENFCTAEHVLSKHKQFINEKNEESKYQLQKEKLKIKAPESSLGIASLSGGNQQKVFLARWLNTGAEVLLFDNPTQGVDVGAKSEIYRLILEFAKQGQTVIINTLEIPEVQKVADRCVVFYEGQIATILDHKDVNEQDVMAYSTGAK</sequence>
<keyword evidence="4" id="KW-0762">Sugar transport</keyword>
<protein>
    <submittedName>
        <fullName evidence="11">Sugar ABC transporter ATP-binding protein</fullName>
    </submittedName>
</protein>
<dbReference type="PROSITE" id="PS00211">
    <property type="entry name" value="ABC_TRANSPORTER_1"/>
    <property type="match status" value="1"/>
</dbReference>
<evidence type="ECO:0000313" key="12">
    <source>
        <dbReference type="Proteomes" id="UP000460549"/>
    </source>
</evidence>
<evidence type="ECO:0000256" key="8">
    <source>
        <dbReference type="ARBA" id="ARBA00022967"/>
    </source>
</evidence>
<dbReference type="AlphaFoldDB" id="A0A7X2PC39"/>
<evidence type="ECO:0000256" key="9">
    <source>
        <dbReference type="ARBA" id="ARBA00023136"/>
    </source>
</evidence>
<dbReference type="Gene3D" id="3.40.50.300">
    <property type="entry name" value="P-loop containing nucleotide triphosphate hydrolases"/>
    <property type="match status" value="2"/>
</dbReference>
<evidence type="ECO:0000256" key="6">
    <source>
        <dbReference type="ARBA" id="ARBA00022741"/>
    </source>
</evidence>
<reference evidence="11 12" key="1">
    <citation type="submission" date="2019-08" db="EMBL/GenBank/DDBJ databases">
        <title>In-depth cultivation of the pig gut microbiome towards novel bacterial diversity and tailored functional studies.</title>
        <authorList>
            <person name="Wylensek D."/>
            <person name="Hitch T.C.A."/>
            <person name="Clavel T."/>
        </authorList>
    </citation>
    <scope>NUCLEOTIDE SEQUENCE [LARGE SCALE GENOMIC DNA]</scope>
    <source>
        <strain evidence="11 12">NM-380-WT-3C1</strain>
    </source>
</reference>
<dbReference type="GO" id="GO:0005524">
    <property type="term" value="F:ATP binding"/>
    <property type="evidence" value="ECO:0007669"/>
    <property type="project" value="UniProtKB-KW"/>
</dbReference>
<evidence type="ECO:0000259" key="10">
    <source>
        <dbReference type="PROSITE" id="PS50893"/>
    </source>
</evidence>
<dbReference type="PROSITE" id="PS50893">
    <property type="entry name" value="ABC_TRANSPORTER_2"/>
    <property type="match status" value="2"/>
</dbReference>
<dbReference type="InterPro" id="IPR027417">
    <property type="entry name" value="P-loop_NTPase"/>
</dbReference>
<dbReference type="RefSeq" id="WP_154425134.1">
    <property type="nucleotide sequence ID" value="NZ_JAQYGB010000067.1"/>
</dbReference>
<dbReference type="EMBL" id="VUNN01000007">
    <property type="protein sequence ID" value="MSU06159.1"/>
    <property type="molecule type" value="Genomic_DNA"/>
</dbReference>
<keyword evidence="7 11" id="KW-0067">ATP-binding</keyword>
<dbReference type="CDD" id="cd03215">
    <property type="entry name" value="ABC_Carb_Monos_II"/>
    <property type="match status" value="1"/>
</dbReference>